<keyword evidence="1 4" id="KW-0732">Signal</keyword>
<proteinExistence type="predicted"/>
<dbReference type="InterPro" id="IPR008124">
    <property type="entry name" value="SK"/>
</dbReference>
<dbReference type="EMBL" id="CABEIM010000003">
    <property type="protein sequence ID" value="VTS83588.1"/>
    <property type="molecule type" value="Genomic_DNA"/>
</dbReference>
<dbReference type="PRINTS" id="PR01753">
    <property type="entry name" value="STREPKINASE"/>
</dbReference>
<dbReference type="InterPro" id="IPR004093">
    <property type="entry name" value="SAK"/>
</dbReference>
<dbReference type="InterPro" id="IPR036120">
    <property type="entry name" value="SAK/SK_sf"/>
</dbReference>
<evidence type="ECO:0000313" key="5">
    <source>
        <dbReference type="EMBL" id="VTS83588.1"/>
    </source>
</evidence>
<feature type="chain" id="PRO_5040822423" evidence="4">
    <location>
        <begin position="22"/>
        <end position="426"/>
    </location>
</feature>
<dbReference type="AlphaFoldDB" id="A0A9X9SJ06"/>
<name>A0A9X9SJ06_STRDY</name>
<sequence>MKKHLGLLGVTLLSAAVFAHAKPVQAIAGPGFMEHLQPAQTKSSIIVNVDARVEGTSELKYIRSFEFDVNEEIITKDSLLKAIEKQLAITGYWDKRYVVVGFDGDAVLTNRLGQQYIAPEDGSVHLNLNDTQYYLLKGHVIIKPYVEPTITKSAEKVDVHHEVTFKFLDGSSSDIYASENLGIKKIGETILSSTLEESAKKLLQEKNSDYVILERKSARVTHDEGKDYTYLTPTEYTYSIKDREFIRKISDKAGTGTENSNTDSIGETYLIVHKNQAQNYQNRSEEQMEVVNVNYIDADNNHLLVQTYLGINDLSDIDFMDGYDRMNKHRILVNNLDYYNILGYTITGRVDHFVLDGQRRVNVYMIKRPDGLRASDHYGYDNGSSLEDKEQYAYLRELEKTEPQINPEVMSTSSSDKLIPGPSQEK</sequence>
<feature type="signal peptide" evidence="4">
    <location>
        <begin position="1"/>
        <end position="21"/>
    </location>
</feature>
<feature type="region of interest" description="Disordered" evidence="3">
    <location>
        <begin position="403"/>
        <end position="426"/>
    </location>
</feature>
<dbReference type="Gene3D" id="3.10.20.150">
    <property type="match status" value="1"/>
</dbReference>
<gene>
    <name evidence="5" type="primary">ska</name>
    <name evidence="5" type="ORF">NCTC7982_01670</name>
</gene>
<dbReference type="EC" id="3.4.-.-" evidence="5"/>
<dbReference type="GO" id="GO:0016787">
    <property type="term" value="F:hydrolase activity"/>
    <property type="evidence" value="ECO:0007669"/>
    <property type="project" value="UniProtKB-KW"/>
</dbReference>
<evidence type="ECO:0000256" key="2">
    <source>
        <dbReference type="ARBA" id="ARBA00023202"/>
    </source>
</evidence>
<reference evidence="5 6" key="1">
    <citation type="submission" date="2019-05" db="EMBL/GenBank/DDBJ databases">
        <authorList>
            <consortium name="Pathogen Informatics"/>
        </authorList>
    </citation>
    <scope>NUCLEOTIDE SEQUENCE [LARGE SCALE GENOMIC DNA]</scope>
    <source>
        <strain evidence="5 6">NCTC7982</strain>
    </source>
</reference>
<evidence type="ECO:0000256" key="1">
    <source>
        <dbReference type="ARBA" id="ARBA00022729"/>
    </source>
</evidence>
<dbReference type="GO" id="GO:0005576">
    <property type="term" value="C:extracellular region"/>
    <property type="evidence" value="ECO:0007669"/>
    <property type="project" value="InterPro"/>
</dbReference>
<dbReference type="Pfam" id="PF02821">
    <property type="entry name" value="Staphylokinase"/>
    <property type="match status" value="1"/>
</dbReference>
<dbReference type="Gene3D" id="3.10.20.180">
    <property type="match status" value="2"/>
</dbReference>
<evidence type="ECO:0000256" key="4">
    <source>
        <dbReference type="SAM" id="SignalP"/>
    </source>
</evidence>
<organism evidence="5 6">
    <name type="scientific">Streptococcus dysgalactiae</name>
    <dbReference type="NCBI Taxonomy" id="1334"/>
    <lineage>
        <taxon>Bacteria</taxon>
        <taxon>Bacillati</taxon>
        <taxon>Bacillota</taxon>
        <taxon>Bacilli</taxon>
        <taxon>Lactobacillales</taxon>
        <taxon>Streptococcaceae</taxon>
        <taxon>Streptococcus</taxon>
    </lineage>
</organism>
<accession>A0A9X9SJ06</accession>
<evidence type="ECO:0000313" key="6">
    <source>
        <dbReference type="Proteomes" id="UP000373301"/>
    </source>
</evidence>
<protein>
    <submittedName>
        <fullName evidence="5">Streptokinase</fullName>
        <ecNumber evidence="5">3.4.-.-</ecNumber>
    </submittedName>
</protein>
<keyword evidence="2" id="KW-0617">Plasminogen activation</keyword>
<dbReference type="RefSeq" id="WP_143934934.1">
    <property type="nucleotide sequence ID" value="NZ_CABEIM010000003.1"/>
</dbReference>
<dbReference type="SUPFAM" id="SSF54328">
    <property type="entry name" value="Staphylokinase/streptokinase"/>
    <property type="match status" value="3"/>
</dbReference>
<keyword evidence="5" id="KW-0378">Hydrolase</keyword>
<evidence type="ECO:0000256" key="3">
    <source>
        <dbReference type="SAM" id="MobiDB-lite"/>
    </source>
</evidence>
<dbReference type="Proteomes" id="UP000373301">
    <property type="component" value="Unassembled WGS sequence"/>
</dbReference>
<comment type="caution">
    <text evidence="5">The sequence shown here is derived from an EMBL/GenBank/DDBJ whole genome shotgun (WGS) entry which is preliminary data.</text>
</comment>